<proteinExistence type="predicted"/>
<accession>A0AAV7J1W7</accession>
<organism evidence="1 2">
    <name type="scientific">Cotesia glomerata</name>
    <name type="common">Lepidopteran parasitic wasp</name>
    <name type="synonym">Apanteles glomeratus</name>
    <dbReference type="NCBI Taxonomy" id="32391"/>
    <lineage>
        <taxon>Eukaryota</taxon>
        <taxon>Metazoa</taxon>
        <taxon>Ecdysozoa</taxon>
        <taxon>Arthropoda</taxon>
        <taxon>Hexapoda</taxon>
        <taxon>Insecta</taxon>
        <taxon>Pterygota</taxon>
        <taxon>Neoptera</taxon>
        <taxon>Endopterygota</taxon>
        <taxon>Hymenoptera</taxon>
        <taxon>Apocrita</taxon>
        <taxon>Ichneumonoidea</taxon>
        <taxon>Braconidae</taxon>
        <taxon>Microgastrinae</taxon>
        <taxon>Cotesia</taxon>
    </lineage>
</organism>
<dbReference type="EMBL" id="JAHXZJ010000001">
    <property type="protein sequence ID" value="KAH0566780.1"/>
    <property type="molecule type" value="Genomic_DNA"/>
</dbReference>
<keyword evidence="2" id="KW-1185">Reference proteome</keyword>
<comment type="caution">
    <text evidence="1">The sequence shown here is derived from an EMBL/GenBank/DDBJ whole genome shotgun (WGS) entry which is preliminary data.</text>
</comment>
<dbReference type="Proteomes" id="UP000826195">
    <property type="component" value="Unassembled WGS sequence"/>
</dbReference>
<sequence length="117" mass="12883">MKHDACIRKVIPYNIISSQAQQSQISFAQYSIVPYVRSVAHVRLEDTANCTGHVLPVTSTRILTSQPAAEPLTIYTVNGDSGPWFRGSISEKLLRCVKYKPRGLVLSGQLIPSGRAK</sequence>
<evidence type="ECO:0000313" key="1">
    <source>
        <dbReference type="EMBL" id="KAH0566780.1"/>
    </source>
</evidence>
<protein>
    <submittedName>
        <fullName evidence="1">Uncharacterized protein</fullName>
    </submittedName>
</protein>
<gene>
    <name evidence="1" type="ORF">KQX54_004124</name>
</gene>
<name>A0AAV7J1W7_COTGL</name>
<reference evidence="1 2" key="1">
    <citation type="journal article" date="2021" name="J. Hered.">
        <title>A chromosome-level genome assembly of the parasitoid wasp, Cotesia glomerata (Hymenoptera: Braconidae).</title>
        <authorList>
            <person name="Pinto B.J."/>
            <person name="Weis J.J."/>
            <person name="Gamble T."/>
            <person name="Ode P.J."/>
            <person name="Paul R."/>
            <person name="Zaspel J.M."/>
        </authorList>
    </citation>
    <scope>NUCLEOTIDE SEQUENCE [LARGE SCALE GENOMIC DNA]</scope>
    <source>
        <strain evidence="1">CgM1</strain>
    </source>
</reference>
<dbReference type="AlphaFoldDB" id="A0AAV7J1W7"/>
<evidence type="ECO:0000313" key="2">
    <source>
        <dbReference type="Proteomes" id="UP000826195"/>
    </source>
</evidence>